<dbReference type="AlphaFoldDB" id="A0A2I7KFZ5"/>
<proteinExistence type="predicted"/>
<dbReference type="Proteomes" id="UP000236447">
    <property type="component" value="Plasmid pP88_c"/>
</dbReference>
<dbReference type="InterPro" id="IPR010359">
    <property type="entry name" value="IrrE_HExxH"/>
</dbReference>
<dbReference type="RefSeq" id="WP_102884569.1">
    <property type="nucleotide sequence ID" value="NZ_CP010728.1"/>
</dbReference>
<reference evidence="2 3" key="2">
    <citation type="journal article" date="2017" name="Genome Biol. Evol.">
        <title>Trajectories and Drivers of Genome Evolution in Surface-Associated Marine Phaeobacter.</title>
        <authorList>
            <person name="Freese H.M."/>
            <person name="Sikorski J."/>
            <person name="Bunk B."/>
            <person name="Scheuner C."/>
            <person name="Meier-Kolthoff J.P."/>
            <person name="Sproer C."/>
            <person name="Gram L."/>
            <person name="Overmann J."/>
        </authorList>
    </citation>
    <scope>NUCLEOTIDE SEQUENCE [LARGE SCALE GENOMIC DNA]</scope>
    <source>
        <strain evidence="2 3">P88</strain>
        <plasmid evidence="3">pp88_c</plasmid>
    </source>
</reference>
<dbReference type="PANTHER" id="PTHR43236:SF2">
    <property type="entry name" value="BLL0069 PROTEIN"/>
    <property type="match status" value="1"/>
</dbReference>
<dbReference type="Gene3D" id="1.10.10.2910">
    <property type="match status" value="1"/>
</dbReference>
<evidence type="ECO:0000259" key="1">
    <source>
        <dbReference type="Pfam" id="PF06114"/>
    </source>
</evidence>
<keyword evidence="2" id="KW-0614">Plasmid</keyword>
<feature type="domain" description="IrrE N-terminal-like" evidence="1">
    <location>
        <begin position="81"/>
        <end position="172"/>
    </location>
</feature>
<dbReference type="InterPro" id="IPR052345">
    <property type="entry name" value="Rad_response_metalloprotease"/>
</dbReference>
<geneLocation type="plasmid" evidence="3">
    <name>pp88_c</name>
</geneLocation>
<evidence type="ECO:0000313" key="3">
    <source>
        <dbReference type="Proteomes" id="UP000236447"/>
    </source>
</evidence>
<reference evidence="2 3" key="1">
    <citation type="journal article" date="2017" name="Front. Microbiol.">
        <title>Phaeobacter piscinae sp. nov., a species of the Roseobacter group and potential aquaculture probiont.</title>
        <authorList>
            <person name="Sonnenschein E.C."/>
            <person name="Phippen C.B.W."/>
            <person name="Nielsen K.F."/>
            <person name="Mateiu R.V."/>
            <person name="Melchiorsen J."/>
            <person name="Gram L."/>
            <person name="Overmann J."/>
            <person name="Freese H.M."/>
        </authorList>
    </citation>
    <scope>NUCLEOTIDE SEQUENCE [LARGE SCALE GENOMIC DNA]</scope>
    <source>
        <strain evidence="2 3">P88</strain>
        <plasmid evidence="3">pp88_c</plasmid>
    </source>
</reference>
<dbReference type="PANTHER" id="PTHR43236">
    <property type="entry name" value="ANTITOXIN HIGA1"/>
    <property type="match status" value="1"/>
</dbReference>
<evidence type="ECO:0000313" key="2">
    <source>
        <dbReference type="EMBL" id="AUR01506.1"/>
    </source>
</evidence>
<name>A0A2I7KFZ5_9RHOB</name>
<gene>
    <name evidence="2" type="ORF">PhaeoP88_04194</name>
</gene>
<dbReference type="EMBL" id="CP010728">
    <property type="protein sequence ID" value="AUR01506.1"/>
    <property type="molecule type" value="Genomic_DNA"/>
</dbReference>
<sequence length="191" mass="22057">MAHKFKHGFKAEAERYAEEFRGELNLEPHAPLCPRKLAKHLGVPIFGIMKNSCLPPEIPNYWASHPDDPFSGLIISDGSYREIHHNDFSHPRRQNSDLAHELAHVILGHDMDVPIKENGERAYDRNIEEEAKWFGATLLLPKKATVFMVINGYSRPQIEDEYQVSWQLYRYRVGVTDAVRASKNIRRRNVA</sequence>
<dbReference type="Pfam" id="PF06114">
    <property type="entry name" value="Peptidase_M78"/>
    <property type="match status" value="1"/>
</dbReference>
<protein>
    <recommendedName>
        <fullName evidence="1">IrrE N-terminal-like domain-containing protein</fullName>
    </recommendedName>
</protein>
<organism evidence="2 3">
    <name type="scientific">Phaeobacter inhibens</name>
    <dbReference type="NCBI Taxonomy" id="221822"/>
    <lineage>
        <taxon>Bacteria</taxon>
        <taxon>Pseudomonadati</taxon>
        <taxon>Pseudomonadota</taxon>
        <taxon>Alphaproteobacteria</taxon>
        <taxon>Rhodobacterales</taxon>
        <taxon>Roseobacteraceae</taxon>
        <taxon>Phaeobacter</taxon>
    </lineage>
</organism>
<accession>A0A2I7KFZ5</accession>